<dbReference type="GeneID" id="103719594"/>
<comment type="subcellular location">
    <subcellularLocation>
        <location evidence="1">Cytoplasm</location>
    </subcellularLocation>
    <subcellularLocation>
        <location evidence="12">Nucleus</location>
        <location evidence="12">Nuclear body</location>
    </subcellularLocation>
</comment>
<keyword evidence="4" id="KW-0479">Metal-binding</keyword>
<comment type="similarity">
    <text evidence="13">Belongs to the plant 'ANKYRIN-BTB/POZ' family. 'NPR1-like' subfamily.</text>
</comment>
<dbReference type="GO" id="GO:0009862">
    <property type="term" value="P:systemic acquired resistance, salicylic acid mediated signaling pathway"/>
    <property type="evidence" value="ECO:0007669"/>
    <property type="project" value="InterPro"/>
</dbReference>
<dbReference type="GO" id="GO:0008270">
    <property type="term" value="F:zinc ion binding"/>
    <property type="evidence" value="ECO:0007669"/>
    <property type="project" value="UniProtKB-KW"/>
</dbReference>
<dbReference type="PROSITE" id="PS52046">
    <property type="entry name" value="ZF_C2HC_NPR"/>
    <property type="match status" value="1"/>
</dbReference>
<evidence type="ECO:0000256" key="11">
    <source>
        <dbReference type="ARBA" id="ARBA00023242"/>
    </source>
</evidence>
<dbReference type="OrthoDB" id="9997739at2759"/>
<feature type="region of interest" description="Disordered" evidence="16">
    <location>
        <begin position="533"/>
        <end position="562"/>
    </location>
</feature>
<dbReference type="GO" id="GO:0042742">
    <property type="term" value="P:defense response to bacterium"/>
    <property type="evidence" value="ECO:0007669"/>
    <property type="project" value="TreeGrafter"/>
</dbReference>
<dbReference type="InterPro" id="IPR000210">
    <property type="entry name" value="BTB/POZ_dom"/>
</dbReference>
<dbReference type="Gene3D" id="3.30.710.10">
    <property type="entry name" value="Potassium Channel Kv1.1, Chain A"/>
    <property type="match status" value="1"/>
</dbReference>
<keyword evidence="6 15" id="KW-0863">Zinc-finger</keyword>
<evidence type="ECO:0000256" key="16">
    <source>
        <dbReference type="SAM" id="MobiDB-lite"/>
    </source>
</evidence>
<dbReference type="Gene3D" id="1.25.40.20">
    <property type="entry name" value="Ankyrin repeat-containing domain"/>
    <property type="match status" value="1"/>
</dbReference>
<dbReference type="GO" id="GO:0005737">
    <property type="term" value="C:cytoplasm"/>
    <property type="evidence" value="ECO:0007669"/>
    <property type="project" value="UniProtKB-SubCell"/>
</dbReference>
<keyword evidence="10 14" id="KW-0040">ANK repeat</keyword>
<dbReference type="InterPro" id="IPR011333">
    <property type="entry name" value="SKP1/BTB/POZ_sf"/>
</dbReference>
<dbReference type="InterPro" id="IPR036770">
    <property type="entry name" value="Ankyrin_rpt-contain_sf"/>
</dbReference>
<dbReference type="SMART" id="SM00225">
    <property type="entry name" value="BTB"/>
    <property type="match status" value="1"/>
</dbReference>
<evidence type="ECO:0000256" key="1">
    <source>
        <dbReference type="ARBA" id="ARBA00004496"/>
    </source>
</evidence>
<keyword evidence="9" id="KW-0862">Zinc</keyword>
<reference evidence="19" key="1">
    <citation type="journal article" date="2019" name="Nat. Commun.">
        <title>Genome-wide association mapping of date palm fruit traits.</title>
        <authorList>
            <person name="Hazzouri K.M."/>
            <person name="Gros-Balthazard M."/>
            <person name="Flowers J.M."/>
            <person name="Copetti D."/>
            <person name="Lemansour A."/>
            <person name="Lebrun M."/>
            <person name="Masmoudi K."/>
            <person name="Ferrand S."/>
            <person name="Dhar M.I."/>
            <person name="Fresquez Z.A."/>
            <person name="Rosas U."/>
            <person name="Zhang J."/>
            <person name="Talag J."/>
            <person name="Lee S."/>
            <person name="Kudrna D."/>
            <person name="Powell R.F."/>
            <person name="Leitch I.J."/>
            <person name="Krueger R.R."/>
            <person name="Wing R.A."/>
            <person name="Amiri K.M.A."/>
            <person name="Purugganan M.D."/>
        </authorList>
    </citation>
    <scope>NUCLEOTIDE SEQUENCE [LARGE SCALE GENOMIC DNA]</scope>
    <source>
        <strain evidence="19">cv. Khalas</strain>
    </source>
</reference>
<dbReference type="GO" id="GO:0050832">
    <property type="term" value="P:defense response to fungus"/>
    <property type="evidence" value="ECO:0007669"/>
    <property type="project" value="UniProtKB-ARBA"/>
</dbReference>
<evidence type="ECO:0000256" key="4">
    <source>
        <dbReference type="ARBA" id="ARBA00022723"/>
    </source>
</evidence>
<keyword evidence="3" id="KW-0963">Cytoplasm</keyword>
<keyword evidence="19" id="KW-1185">Reference proteome</keyword>
<evidence type="ECO:0000256" key="9">
    <source>
        <dbReference type="ARBA" id="ARBA00022833"/>
    </source>
</evidence>
<gene>
    <name evidence="20" type="primary">LOC103719594</name>
</gene>
<reference evidence="20" key="2">
    <citation type="submission" date="2025-08" db="UniProtKB">
        <authorList>
            <consortium name="RefSeq"/>
        </authorList>
    </citation>
    <scope>IDENTIFICATION</scope>
    <source>
        <tissue evidence="20">Young leaves</tissue>
    </source>
</reference>
<dbReference type="RefSeq" id="XP_038987172.1">
    <property type="nucleotide sequence ID" value="XM_039131244.1"/>
</dbReference>
<evidence type="ECO:0000256" key="2">
    <source>
        <dbReference type="ARBA" id="ARBA00004906"/>
    </source>
</evidence>
<dbReference type="SMART" id="SM00248">
    <property type="entry name" value="ANK"/>
    <property type="match status" value="3"/>
</dbReference>
<evidence type="ECO:0000313" key="19">
    <source>
        <dbReference type="Proteomes" id="UP000228380"/>
    </source>
</evidence>
<dbReference type="PANTHER" id="PTHR46475">
    <property type="entry name" value="REGULATORY PROTEIN NPR3"/>
    <property type="match status" value="1"/>
</dbReference>
<comment type="pathway">
    <text evidence="2">Protein modification; protein ubiquitination.</text>
</comment>
<keyword evidence="7" id="KW-0833">Ubl conjugation pathway</keyword>
<evidence type="ECO:0000256" key="15">
    <source>
        <dbReference type="PROSITE-ProRule" id="PRU01391"/>
    </source>
</evidence>
<dbReference type="SUPFAM" id="SSF48403">
    <property type="entry name" value="Ankyrin repeat"/>
    <property type="match status" value="1"/>
</dbReference>
<keyword evidence="5" id="KW-0677">Repeat</keyword>
<keyword evidence="11" id="KW-0539">Nucleus</keyword>
<dbReference type="InterPro" id="IPR057250">
    <property type="entry name" value="Znf_C2HC_NPR-type"/>
</dbReference>
<protein>
    <submittedName>
        <fullName evidence="20">BTB/POZ domain and ankyrin repeat-containing protein NPR1-like</fullName>
    </submittedName>
</protein>
<dbReference type="FunFam" id="1.25.40.20:FF:000239">
    <property type="entry name" value="BTB/POZ domain and ankyrin repeat-containing protein NPR1"/>
    <property type="match status" value="1"/>
</dbReference>
<comment type="caution">
    <text evidence="15">Lacks conserved residue(s) required for the propagation of feature annotation.</text>
</comment>
<evidence type="ECO:0000256" key="13">
    <source>
        <dbReference type="ARBA" id="ARBA00044947"/>
    </source>
</evidence>
<evidence type="ECO:0000313" key="20">
    <source>
        <dbReference type="RefSeq" id="XP_038987172.1"/>
    </source>
</evidence>
<dbReference type="PROSITE" id="PS50088">
    <property type="entry name" value="ANK_REPEAT"/>
    <property type="match status" value="1"/>
</dbReference>
<dbReference type="GO" id="GO:2000031">
    <property type="term" value="P:regulation of salicylic acid mediated signaling pathway"/>
    <property type="evidence" value="ECO:0007669"/>
    <property type="project" value="InterPro"/>
</dbReference>
<evidence type="ECO:0000256" key="8">
    <source>
        <dbReference type="ARBA" id="ARBA00022821"/>
    </source>
</evidence>
<organism evidence="19 20">
    <name type="scientific">Phoenix dactylifera</name>
    <name type="common">Date palm</name>
    <dbReference type="NCBI Taxonomy" id="42345"/>
    <lineage>
        <taxon>Eukaryota</taxon>
        <taxon>Viridiplantae</taxon>
        <taxon>Streptophyta</taxon>
        <taxon>Embryophyta</taxon>
        <taxon>Tracheophyta</taxon>
        <taxon>Spermatophyta</taxon>
        <taxon>Magnoliopsida</taxon>
        <taxon>Liliopsida</taxon>
        <taxon>Arecaceae</taxon>
        <taxon>Coryphoideae</taxon>
        <taxon>Phoeniceae</taxon>
        <taxon>Phoenix</taxon>
    </lineage>
</organism>
<dbReference type="PROSITE" id="PS50097">
    <property type="entry name" value="BTB"/>
    <property type="match status" value="1"/>
</dbReference>
<dbReference type="SUPFAM" id="SSF54695">
    <property type="entry name" value="POZ domain"/>
    <property type="match status" value="1"/>
</dbReference>
<dbReference type="KEGG" id="pda:103719594"/>
<dbReference type="InterPro" id="IPR002110">
    <property type="entry name" value="Ankyrin_rpt"/>
</dbReference>
<dbReference type="CDD" id="cd18310">
    <property type="entry name" value="BTB_POZ_NPR_plant"/>
    <property type="match status" value="1"/>
</dbReference>
<dbReference type="AlphaFoldDB" id="A0A8B9ANH7"/>
<evidence type="ECO:0000259" key="17">
    <source>
        <dbReference type="PROSITE" id="PS50097"/>
    </source>
</evidence>
<dbReference type="Pfam" id="PF12796">
    <property type="entry name" value="Ank_2"/>
    <property type="match status" value="1"/>
</dbReference>
<accession>A0A8B9ANH7</accession>
<evidence type="ECO:0000256" key="12">
    <source>
        <dbReference type="ARBA" id="ARBA00034306"/>
    </source>
</evidence>
<evidence type="ECO:0000256" key="6">
    <source>
        <dbReference type="ARBA" id="ARBA00022771"/>
    </source>
</evidence>
<evidence type="ECO:0000256" key="14">
    <source>
        <dbReference type="PROSITE-ProRule" id="PRU00023"/>
    </source>
</evidence>
<sequence>MESSYLFADSDLSSSVCDPPAPAADHCPADVVALRRLSEHLGALRRSSDLGFCSDARITVGSAAAGDPPREVRVHRCVLAARSPFFRERFAQGATQLELGDLVKGFEVGFEALGAVLDYVYTGRVGPLPKGVCECVDEECDHVACWPAVDFMLQVLFASATFQISELVSLFQRHLLDMLEKVATDDMLVILRVANLCGKACSRLLQKCVEIVVKSDMDNVTLEKALTSDIVKQIMKSRSNPGLHGPESVGFPDKNVKSIYRALDSDDIELVKLLLDEGHTNLDDAYALHYAVTHCDSQITAKLLDLERADVNRKNRRGYTVLHIAAMRKEPTIIVSLLTKGARPSDLTSHGQKAIQISKRHTRYIDYERPNEEGKAACNDKLCIEVLDQAERREEMALPLAMISGDPHQKLSYLEARVTLAKLLFPKEAKVAMDNAHVDGTLEYNSNLSTGSQRMTLDSDRTPFKMKEEYLSRMRALYRTVELGMRFFPRCSRVLNKIVDDDLSEFAGLEHITSEERKRRYLELQDEMMKAFSQDREELPRSALPTPSSKSLRVVRTKLAKK</sequence>
<dbReference type="Pfam" id="PF00651">
    <property type="entry name" value="BTB"/>
    <property type="match status" value="1"/>
</dbReference>
<evidence type="ECO:0000259" key="18">
    <source>
        <dbReference type="PROSITE" id="PS52046"/>
    </source>
</evidence>
<evidence type="ECO:0000256" key="10">
    <source>
        <dbReference type="ARBA" id="ARBA00023043"/>
    </source>
</evidence>
<evidence type="ECO:0000256" key="3">
    <source>
        <dbReference type="ARBA" id="ARBA00022490"/>
    </source>
</evidence>
<proteinExistence type="inferred from homology"/>
<feature type="domain" description="C2HC NPR-type" evidence="18">
    <location>
        <begin position="132"/>
        <end position="146"/>
    </location>
</feature>
<evidence type="ECO:0000256" key="5">
    <source>
        <dbReference type="ARBA" id="ARBA00022737"/>
    </source>
</evidence>
<dbReference type="GO" id="GO:0016604">
    <property type="term" value="C:nuclear body"/>
    <property type="evidence" value="ECO:0007669"/>
    <property type="project" value="UniProtKB-SubCell"/>
</dbReference>
<keyword evidence="8" id="KW-0611">Plant defense</keyword>
<name>A0A8B9ANH7_PHODC</name>
<dbReference type="InterPro" id="IPR044292">
    <property type="entry name" value="NPR"/>
</dbReference>
<dbReference type="GO" id="GO:2000022">
    <property type="term" value="P:regulation of jasmonic acid mediated signaling pathway"/>
    <property type="evidence" value="ECO:0007669"/>
    <property type="project" value="InterPro"/>
</dbReference>
<dbReference type="InterPro" id="IPR021094">
    <property type="entry name" value="NPR1/NIM1-like_C"/>
</dbReference>
<dbReference type="Pfam" id="PF12313">
    <property type="entry name" value="NPR1_like_C"/>
    <property type="match status" value="1"/>
</dbReference>
<evidence type="ECO:0000256" key="7">
    <source>
        <dbReference type="ARBA" id="ARBA00022786"/>
    </source>
</evidence>
<feature type="compositionally biased region" description="Basic residues" evidence="16">
    <location>
        <begin position="553"/>
        <end position="562"/>
    </location>
</feature>
<dbReference type="PANTHER" id="PTHR46475:SF1">
    <property type="entry name" value="REGULATORY PROTEIN NPR2"/>
    <property type="match status" value="1"/>
</dbReference>
<dbReference type="PROSITE" id="PS50297">
    <property type="entry name" value="ANK_REP_REGION"/>
    <property type="match status" value="1"/>
</dbReference>
<feature type="domain" description="BTB" evidence="17">
    <location>
        <begin position="54"/>
        <end position="129"/>
    </location>
</feature>
<dbReference type="Proteomes" id="UP000228380">
    <property type="component" value="Chromosome 11"/>
</dbReference>
<feature type="repeat" description="ANK" evidence="14">
    <location>
        <begin position="317"/>
        <end position="349"/>
    </location>
</feature>